<protein>
    <submittedName>
        <fullName evidence="2">Uncharacterized protein</fullName>
    </submittedName>
</protein>
<keyword evidence="3" id="KW-1185">Reference proteome</keyword>
<sequence length="189" mass="21229">MRHQRYRTAPNLAPLDHGKINRWALGCMFVQDLISLLLAVLYNWLLGISFFAVTMILIGFFCGWAFDDDLCGFPFPGPRLTTQLDQSCQNEVLEMQPIHNEGIWARMPYSNISTYGYCPVNGEVAVDDNPPPYDVLPAPNNATIMINNTAITDDALTTAPHHFTKDKPAEPQEYARSPTGQQSKINTRL</sequence>
<evidence type="ECO:0000313" key="2">
    <source>
        <dbReference type="EMBL" id="TRX87889.1"/>
    </source>
</evidence>
<dbReference type="EMBL" id="VFLP01000112">
    <property type="protein sequence ID" value="TRX87889.1"/>
    <property type="molecule type" value="Genomic_DNA"/>
</dbReference>
<evidence type="ECO:0000256" key="1">
    <source>
        <dbReference type="SAM" id="MobiDB-lite"/>
    </source>
</evidence>
<feature type="region of interest" description="Disordered" evidence="1">
    <location>
        <begin position="161"/>
        <end position="189"/>
    </location>
</feature>
<accession>A0A553HIV9</accession>
<name>A0A553HIV9_9PEZI</name>
<feature type="compositionally biased region" description="Polar residues" evidence="1">
    <location>
        <begin position="178"/>
        <end position="189"/>
    </location>
</feature>
<gene>
    <name evidence="2" type="ORF">FHL15_011228</name>
</gene>
<dbReference type="AlphaFoldDB" id="A0A553HIV9"/>
<dbReference type="OrthoDB" id="4725466at2759"/>
<organism evidence="2 3">
    <name type="scientific">Xylaria flabelliformis</name>
    <dbReference type="NCBI Taxonomy" id="2512241"/>
    <lineage>
        <taxon>Eukaryota</taxon>
        <taxon>Fungi</taxon>
        <taxon>Dikarya</taxon>
        <taxon>Ascomycota</taxon>
        <taxon>Pezizomycotina</taxon>
        <taxon>Sordariomycetes</taxon>
        <taxon>Xylariomycetidae</taxon>
        <taxon>Xylariales</taxon>
        <taxon>Xylariaceae</taxon>
        <taxon>Xylaria</taxon>
    </lineage>
</organism>
<comment type="caution">
    <text evidence="2">The sequence shown here is derived from an EMBL/GenBank/DDBJ whole genome shotgun (WGS) entry which is preliminary data.</text>
</comment>
<reference evidence="3" key="1">
    <citation type="submission" date="2019-06" db="EMBL/GenBank/DDBJ databases">
        <title>Draft genome sequence of the griseofulvin-producing fungus Xylaria cubensis strain G536.</title>
        <authorList>
            <person name="Mead M.E."/>
            <person name="Raja H.A."/>
            <person name="Steenwyk J.L."/>
            <person name="Knowles S.L."/>
            <person name="Oberlies N.H."/>
            <person name="Rokas A."/>
        </authorList>
    </citation>
    <scope>NUCLEOTIDE SEQUENCE [LARGE SCALE GENOMIC DNA]</scope>
    <source>
        <strain evidence="3">G536</strain>
    </source>
</reference>
<evidence type="ECO:0000313" key="3">
    <source>
        <dbReference type="Proteomes" id="UP000319160"/>
    </source>
</evidence>
<proteinExistence type="predicted"/>
<dbReference type="Proteomes" id="UP000319160">
    <property type="component" value="Unassembled WGS sequence"/>
</dbReference>